<dbReference type="InterPro" id="IPR006311">
    <property type="entry name" value="TAT_signal"/>
</dbReference>
<keyword evidence="2" id="KW-1185">Reference proteome</keyword>
<organism evidence="1 2">
    <name type="scientific">Diaphorobacter ruginosibacter</name>
    <dbReference type="NCBI Taxonomy" id="1715720"/>
    <lineage>
        <taxon>Bacteria</taxon>
        <taxon>Pseudomonadati</taxon>
        <taxon>Pseudomonadota</taxon>
        <taxon>Betaproteobacteria</taxon>
        <taxon>Burkholderiales</taxon>
        <taxon>Comamonadaceae</taxon>
        <taxon>Diaphorobacter</taxon>
    </lineage>
</organism>
<dbReference type="Pfam" id="PF13668">
    <property type="entry name" value="Ferritin_2"/>
    <property type="match status" value="1"/>
</dbReference>
<dbReference type="Gene3D" id="1.20.1260.10">
    <property type="match status" value="1"/>
</dbReference>
<accession>A0A7G9RTX4</accession>
<dbReference type="InterPro" id="IPR009078">
    <property type="entry name" value="Ferritin-like_SF"/>
</dbReference>
<protein>
    <submittedName>
        <fullName evidence="1">Ferritin-like domain-containing protein</fullName>
    </submittedName>
</protein>
<dbReference type="EMBL" id="CP060714">
    <property type="protein sequence ID" value="QNN59049.1"/>
    <property type="molecule type" value="Genomic_DNA"/>
</dbReference>
<dbReference type="SUPFAM" id="SSF47240">
    <property type="entry name" value="Ferritin-like"/>
    <property type="match status" value="1"/>
</dbReference>
<dbReference type="KEGG" id="drg:H9K76_09780"/>
<reference evidence="1 2" key="1">
    <citation type="submission" date="2020-08" db="EMBL/GenBank/DDBJ databases">
        <title>Genome sequence of Diaphorobacter ruginosibacter DSM 27467T.</title>
        <authorList>
            <person name="Hyun D.-W."/>
            <person name="Bae J.-W."/>
        </authorList>
    </citation>
    <scope>NUCLEOTIDE SEQUENCE [LARGE SCALE GENOMIC DNA]</scope>
    <source>
        <strain evidence="1 2">DSM 27467</strain>
    </source>
</reference>
<dbReference type="PROSITE" id="PS51318">
    <property type="entry name" value="TAT"/>
    <property type="match status" value="1"/>
</dbReference>
<dbReference type="InterPro" id="IPR012347">
    <property type="entry name" value="Ferritin-like"/>
</dbReference>
<sequence>MSFLQIPHPQEARRLFLGRSGLVLSGAAVALLAGRDALAAKNDGSGAQDTQILNTALGAELEAIAAYQLGAESRLLQRPALDLAVTFQGHHKAHAELLARTIEKLGGKPVSPRATYNFPVNQLKSQEDVLRFAAQLEQGAVSAYLGAVPLFANRDLSKAAASILGDEAMHWAVLRHALGEVPVPAAFVS</sequence>
<dbReference type="CDD" id="cd00657">
    <property type="entry name" value="Ferritin_like"/>
    <property type="match status" value="1"/>
</dbReference>
<gene>
    <name evidence="1" type="ORF">H9K76_09780</name>
</gene>
<evidence type="ECO:0000313" key="1">
    <source>
        <dbReference type="EMBL" id="QNN59049.1"/>
    </source>
</evidence>
<dbReference type="Proteomes" id="UP000515811">
    <property type="component" value="Chromosome"/>
</dbReference>
<name>A0A7G9RTX4_9BURK</name>
<dbReference type="RefSeq" id="WP_187599926.1">
    <property type="nucleotide sequence ID" value="NZ_CP060714.1"/>
</dbReference>
<dbReference type="AlphaFoldDB" id="A0A7G9RTX4"/>
<evidence type="ECO:0000313" key="2">
    <source>
        <dbReference type="Proteomes" id="UP000515811"/>
    </source>
</evidence>
<proteinExistence type="predicted"/>